<keyword evidence="1" id="KW-0812">Transmembrane</keyword>
<keyword evidence="3" id="KW-0645">Protease</keyword>
<sequence length="245" mass="28822">MENNTEVSDSIASENLFLNLWNFIKDPNLKKEHGKSFFVIIKELAALYAIKMILAFTVLFFLSLVLTIKNDSIQELIATHSKTEIFFLIVLFGPLVEELIFRLSLRYNPLFLSTSISFFSYYILRALRSKISFLDDSNSIYISIGISLIIGVIFYFIIRKTAIEKYWKLHFKWIYYASVVLFAFLHVFNYELSNSDLFFIPLIVFPQFLDGIVLGYIRIKNGFWYSVLFHSFNNFVVFFITILFR</sequence>
<feature type="transmembrane region" description="Helical" evidence="1">
    <location>
        <begin position="173"/>
        <end position="190"/>
    </location>
</feature>
<feature type="transmembrane region" description="Helical" evidence="1">
    <location>
        <begin position="139"/>
        <end position="158"/>
    </location>
</feature>
<feature type="transmembrane region" description="Helical" evidence="1">
    <location>
        <begin position="85"/>
        <end position="104"/>
    </location>
</feature>
<evidence type="ECO:0000256" key="1">
    <source>
        <dbReference type="SAM" id="Phobius"/>
    </source>
</evidence>
<feature type="transmembrane region" description="Helical" evidence="1">
    <location>
        <begin position="45"/>
        <end position="65"/>
    </location>
</feature>
<keyword evidence="1" id="KW-1133">Transmembrane helix</keyword>
<organism evidence="3 4">
    <name type="scientific">Joostella atrarenae</name>
    <dbReference type="NCBI Taxonomy" id="679257"/>
    <lineage>
        <taxon>Bacteria</taxon>
        <taxon>Pseudomonadati</taxon>
        <taxon>Bacteroidota</taxon>
        <taxon>Flavobacteriia</taxon>
        <taxon>Flavobacteriales</taxon>
        <taxon>Flavobacteriaceae</taxon>
        <taxon>Joostella</taxon>
    </lineage>
</organism>
<dbReference type="GO" id="GO:0008237">
    <property type="term" value="F:metallopeptidase activity"/>
    <property type="evidence" value="ECO:0007669"/>
    <property type="project" value="UniProtKB-KW"/>
</dbReference>
<dbReference type="Proteomes" id="UP000829517">
    <property type="component" value="Unassembled WGS sequence"/>
</dbReference>
<comment type="caution">
    <text evidence="3">The sequence shown here is derived from an EMBL/GenBank/DDBJ whole genome shotgun (WGS) entry which is preliminary data.</text>
</comment>
<keyword evidence="4" id="KW-1185">Reference proteome</keyword>
<accession>A0ABS9J0R5</accession>
<feature type="transmembrane region" description="Helical" evidence="1">
    <location>
        <begin position="223"/>
        <end position="244"/>
    </location>
</feature>
<dbReference type="RefSeq" id="WP_236957973.1">
    <property type="nucleotide sequence ID" value="NZ_JAETXX010000001.1"/>
</dbReference>
<evidence type="ECO:0000313" key="3">
    <source>
        <dbReference type="EMBL" id="MCF8714017.1"/>
    </source>
</evidence>
<keyword evidence="1" id="KW-0472">Membrane</keyword>
<gene>
    <name evidence="3" type="ORF">JM658_04180</name>
</gene>
<evidence type="ECO:0000313" key="4">
    <source>
        <dbReference type="Proteomes" id="UP000829517"/>
    </source>
</evidence>
<dbReference type="EMBL" id="JAETXX010000001">
    <property type="protein sequence ID" value="MCF8714017.1"/>
    <property type="molecule type" value="Genomic_DNA"/>
</dbReference>
<keyword evidence="3" id="KW-0378">Hydrolase</keyword>
<feature type="transmembrane region" description="Helical" evidence="1">
    <location>
        <begin position="110"/>
        <end position="127"/>
    </location>
</feature>
<dbReference type="InterPro" id="IPR003675">
    <property type="entry name" value="Rce1/LyrA-like_dom"/>
</dbReference>
<protein>
    <submittedName>
        <fullName evidence="3">CPBP family intramembrane metalloprotease</fullName>
    </submittedName>
</protein>
<keyword evidence="3" id="KW-0482">Metalloprotease</keyword>
<feature type="domain" description="CAAX prenyl protease 2/Lysostaphin resistance protein A-like" evidence="2">
    <location>
        <begin position="85"/>
        <end position="236"/>
    </location>
</feature>
<dbReference type="Pfam" id="PF02517">
    <property type="entry name" value="Rce1-like"/>
    <property type="match status" value="1"/>
</dbReference>
<name>A0ABS9J0R5_9FLAO</name>
<evidence type="ECO:0000259" key="2">
    <source>
        <dbReference type="Pfam" id="PF02517"/>
    </source>
</evidence>
<proteinExistence type="predicted"/>
<reference evidence="3 4" key="1">
    <citation type="submission" date="2021-01" db="EMBL/GenBank/DDBJ databases">
        <title>Genome sequencing of Joostella atrarenae M1-2 (= KCTC 23194).</title>
        <authorList>
            <person name="Zakaria M.R."/>
            <person name="Lam M.Q."/>
            <person name="Chong C.S."/>
        </authorList>
    </citation>
    <scope>NUCLEOTIDE SEQUENCE [LARGE SCALE GENOMIC DNA]</scope>
    <source>
        <strain evidence="3 4">M1-2</strain>
    </source>
</reference>
<feature type="transmembrane region" description="Helical" evidence="1">
    <location>
        <begin position="197"/>
        <end position="217"/>
    </location>
</feature>